<dbReference type="AlphaFoldDB" id="A0A9P5CRY8"/>
<evidence type="ECO:0000313" key="3">
    <source>
        <dbReference type="Proteomes" id="UP000803844"/>
    </source>
</evidence>
<keyword evidence="3" id="KW-1185">Reference proteome</keyword>
<proteinExistence type="predicted"/>
<protein>
    <submittedName>
        <fullName evidence="2">Uncharacterized protein</fullName>
    </submittedName>
</protein>
<reference evidence="2" key="1">
    <citation type="journal article" date="2020" name="Phytopathology">
        <title>Genome sequence of the chestnut blight fungus Cryphonectria parasitica EP155: A fundamental resource for an archetypical invasive plant pathogen.</title>
        <authorList>
            <person name="Crouch J.A."/>
            <person name="Dawe A."/>
            <person name="Aerts A."/>
            <person name="Barry K."/>
            <person name="Churchill A.C.L."/>
            <person name="Grimwood J."/>
            <person name="Hillman B."/>
            <person name="Milgroom M.G."/>
            <person name="Pangilinan J."/>
            <person name="Smith M."/>
            <person name="Salamov A."/>
            <person name="Schmutz J."/>
            <person name="Yadav J."/>
            <person name="Grigoriev I.V."/>
            <person name="Nuss D."/>
        </authorList>
    </citation>
    <scope>NUCLEOTIDE SEQUENCE</scope>
    <source>
        <strain evidence="2">EP155</strain>
    </source>
</reference>
<dbReference type="GeneID" id="63836663"/>
<accession>A0A9P5CRY8</accession>
<evidence type="ECO:0000313" key="2">
    <source>
        <dbReference type="EMBL" id="KAF3767600.1"/>
    </source>
</evidence>
<dbReference type="OrthoDB" id="3648773at2759"/>
<comment type="caution">
    <text evidence="2">The sequence shown here is derived from an EMBL/GenBank/DDBJ whole genome shotgun (WGS) entry which is preliminary data.</text>
</comment>
<name>A0A9P5CRY8_CRYP1</name>
<sequence>MDIKHPHPFEDDASASSNSRRTAPWGSSYHKEQPYDQREWWDAPVSGDPARDTSFFEFDLPEHLPSSPMCPANPKHKGKGKLVCVYHGRGRQASTVQGDETEESD</sequence>
<gene>
    <name evidence="2" type="ORF">M406DRAFT_321631</name>
</gene>
<dbReference type="RefSeq" id="XP_040778561.1">
    <property type="nucleotide sequence ID" value="XM_040919534.1"/>
</dbReference>
<organism evidence="2 3">
    <name type="scientific">Cryphonectria parasitica (strain ATCC 38755 / EP155)</name>
    <dbReference type="NCBI Taxonomy" id="660469"/>
    <lineage>
        <taxon>Eukaryota</taxon>
        <taxon>Fungi</taxon>
        <taxon>Dikarya</taxon>
        <taxon>Ascomycota</taxon>
        <taxon>Pezizomycotina</taxon>
        <taxon>Sordariomycetes</taxon>
        <taxon>Sordariomycetidae</taxon>
        <taxon>Diaporthales</taxon>
        <taxon>Cryphonectriaceae</taxon>
        <taxon>Cryphonectria-Endothia species complex</taxon>
        <taxon>Cryphonectria</taxon>
    </lineage>
</organism>
<evidence type="ECO:0000256" key="1">
    <source>
        <dbReference type="SAM" id="MobiDB-lite"/>
    </source>
</evidence>
<feature type="compositionally biased region" description="Basic and acidic residues" evidence="1">
    <location>
        <begin position="1"/>
        <end position="10"/>
    </location>
</feature>
<dbReference type="Proteomes" id="UP000803844">
    <property type="component" value="Unassembled WGS sequence"/>
</dbReference>
<feature type="region of interest" description="Disordered" evidence="1">
    <location>
        <begin position="1"/>
        <end position="34"/>
    </location>
</feature>
<dbReference type="EMBL" id="MU032346">
    <property type="protein sequence ID" value="KAF3767600.1"/>
    <property type="molecule type" value="Genomic_DNA"/>
</dbReference>